<evidence type="ECO:0000256" key="11">
    <source>
        <dbReference type="ARBA" id="ARBA00049191"/>
    </source>
</evidence>
<dbReference type="GO" id="GO:0000287">
    <property type="term" value="F:magnesium ion binding"/>
    <property type="evidence" value="ECO:0007669"/>
    <property type="project" value="InterPro"/>
</dbReference>
<accession>A0A1M5TV27</accession>
<keyword evidence="17" id="KW-1185">Reference proteome</keyword>
<evidence type="ECO:0000259" key="15">
    <source>
        <dbReference type="Pfam" id="PF17837"/>
    </source>
</evidence>
<dbReference type="Proteomes" id="UP000184211">
    <property type="component" value="Unassembled WGS sequence"/>
</dbReference>
<comment type="catalytic activity">
    <reaction evidence="10">
        <text>apo-[aryl-carrier protein] + CoA = holo-[aryl-carrier protein] + adenosine 3',5'-bisphosphate + H(+)</text>
        <dbReference type="Rhea" id="RHEA:48404"/>
        <dbReference type="Rhea" id="RHEA-COMP:15903"/>
        <dbReference type="Rhea" id="RHEA-COMP:17557"/>
        <dbReference type="ChEBI" id="CHEBI:15378"/>
        <dbReference type="ChEBI" id="CHEBI:29999"/>
        <dbReference type="ChEBI" id="CHEBI:57287"/>
        <dbReference type="ChEBI" id="CHEBI:58343"/>
        <dbReference type="ChEBI" id="CHEBI:64479"/>
    </reaction>
</comment>
<evidence type="ECO:0000313" key="17">
    <source>
        <dbReference type="Proteomes" id="UP000184211"/>
    </source>
</evidence>
<keyword evidence="13" id="KW-0460">Magnesium</keyword>
<dbReference type="InterPro" id="IPR003542">
    <property type="entry name" value="Enbac_synth_compD-like"/>
</dbReference>
<dbReference type="InterPro" id="IPR041354">
    <property type="entry name" value="4PPT_N"/>
</dbReference>
<dbReference type="UniPathway" id="UPA00017"/>
<comment type="pathway">
    <text evidence="2">Siderophore biosynthesis; enterobactin biosynthesis.</text>
</comment>
<feature type="domain" description="4'-phosphopantetheinyl transferase" evidence="14">
    <location>
        <begin position="115"/>
        <end position="200"/>
    </location>
</feature>
<feature type="domain" description="4'-phosphopantetheinyl transferase N-terminal" evidence="15">
    <location>
        <begin position="41"/>
        <end position="107"/>
    </location>
</feature>
<dbReference type="InterPro" id="IPR008278">
    <property type="entry name" value="4-PPantetheinyl_Trfase_dom"/>
</dbReference>
<feature type="binding site" evidence="13">
    <location>
        <position position="120"/>
    </location>
    <ligand>
        <name>Mg(2+)</name>
        <dbReference type="ChEBI" id="CHEBI:18420"/>
    </ligand>
</feature>
<evidence type="ECO:0000256" key="7">
    <source>
        <dbReference type="ARBA" id="ARBA00023191"/>
    </source>
</evidence>
<sequence length="241" mass="26388">MTTQLRRLSMLEMNVRSLVPAGVAVAVTSPHAAPEPLWPAEASAISNAVPARQMEFAAGRMAARRALLALGRAPSAIPMDRDRSPVWPSAVVGSITHDDKSCIAIVAERDRFRALGVDVEPALPLEADVFSEICRPEELAWLRQLPFQSRGIVARRFFSAKEAIYKCQYTVSRTLIDFKALSVVFDKQGRFDARLMRDVEGFAQGSIFRGLTSNSGEQIISLCHIAEGVEFGSEFPNSVIG</sequence>
<dbReference type="InterPro" id="IPR037143">
    <property type="entry name" value="4-PPantetheinyl_Trfase_dom_sf"/>
</dbReference>
<organism evidence="16 17">
    <name type="scientific">Cognatishimia maritima</name>
    <dbReference type="NCBI Taxonomy" id="870908"/>
    <lineage>
        <taxon>Bacteria</taxon>
        <taxon>Pseudomonadati</taxon>
        <taxon>Pseudomonadota</taxon>
        <taxon>Alphaproteobacteria</taxon>
        <taxon>Rhodobacterales</taxon>
        <taxon>Paracoccaceae</taxon>
        <taxon>Cognatishimia</taxon>
    </lineage>
</organism>
<dbReference type="SUPFAM" id="SSF56214">
    <property type="entry name" value="4'-phosphopantetheinyl transferase"/>
    <property type="match status" value="1"/>
</dbReference>
<dbReference type="PANTHER" id="PTHR38096:SF1">
    <property type="entry name" value="ENTEROBACTIN SYNTHASE COMPONENT D"/>
    <property type="match status" value="1"/>
</dbReference>
<evidence type="ECO:0000256" key="3">
    <source>
        <dbReference type="ARBA" id="ARBA00008342"/>
    </source>
</evidence>
<dbReference type="STRING" id="870908.SAMN04488044_2706"/>
<feature type="binding site" evidence="12">
    <location>
        <position position="60"/>
    </location>
    <ligand>
        <name>CoA</name>
        <dbReference type="ChEBI" id="CHEBI:57287"/>
    </ligand>
</feature>
<evidence type="ECO:0000256" key="2">
    <source>
        <dbReference type="ARBA" id="ARBA00004993"/>
    </source>
</evidence>
<dbReference type="PRINTS" id="PR01399">
    <property type="entry name" value="ENTSNTHTASED"/>
</dbReference>
<comment type="subunit">
    <text evidence="4">EntB, EntD, EntE, and EntF form a multienzyme complex called enterobactin synthase.</text>
</comment>
<feature type="binding site" evidence="12">
    <location>
        <position position="118"/>
    </location>
    <ligand>
        <name>CoA</name>
        <dbReference type="ChEBI" id="CHEBI:57287"/>
    </ligand>
</feature>
<keyword evidence="7" id="KW-0259">Enterobactin biosynthesis</keyword>
<feature type="binding site" evidence="13">
    <location>
        <position position="118"/>
    </location>
    <ligand>
        <name>Mg(2+)</name>
        <dbReference type="ChEBI" id="CHEBI:18420"/>
    </ligand>
</feature>
<evidence type="ECO:0000256" key="13">
    <source>
        <dbReference type="PIRSR" id="PIRSR603542-2"/>
    </source>
</evidence>
<dbReference type="RefSeq" id="WP_084604968.1">
    <property type="nucleotide sequence ID" value="NZ_FQWM01000006.1"/>
</dbReference>
<reference evidence="17" key="1">
    <citation type="submission" date="2016-11" db="EMBL/GenBank/DDBJ databases">
        <authorList>
            <person name="Varghese N."/>
            <person name="Submissions S."/>
        </authorList>
    </citation>
    <scope>NUCLEOTIDE SEQUENCE [LARGE SCALE GENOMIC DNA]</scope>
    <source>
        <strain evidence="17">DSM 28223</strain>
    </source>
</reference>
<dbReference type="OrthoDB" id="8210607at2"/>
<dbReference type="Pfam" id="PF01648">
    <property type="entry name" value="ACPS"/>
    <property type="match status" value="1"/>
</dbReference>
<gene>
    <name evidence="16" type="ORF">SAMN04488044_2706</name>
</gene>
<evidence type="ECO:0000256" key="9">
    <source>
        <dbReference type="ARBA" id="ARBA00031996"/>
    </source>
</evidence>
<evidence type="ECO:0000256" key="5">
    <source>
        <dbReference type="ARBA" id="ARBA00019087"/>
    </source>
</evidence>
<evidence type="ECO:0000256" key="4">
    <source>
        <dbReference type="ARBA" id="ARBA00011503"/>
    </source>
</evidence>
<keyword evidence="13" id="KW-0479">Metal-binding</keyword>
<dbReference type="GO" id="GO:0009366">
    <property type="term" value="C:enterobactin synthetase complex"/>
    <property type="evidence" value="ECO:0007669"/>
    <property type="project" value="InterPro"/>
</dbReference>
<dbReference type="PANTHER" id="PTHR38096">
    <property type="entry name" value="ENTEROBACTIN SYNTHASE COMPONENT D"/>
    <property type="match status" value="1"/>
</dbReference>
<dbReference type="EMBL" id="FQWM01000006">
    <property type="protein sequence ID" value="SHH54538.1"/>
    <property type="molecule type" value="Genomic_DNA"/>
</dbReference>
<feature type="binding site" evidence="12">
    <location>
        <position position="52"/>
    </location>
    <ligand>
        <name>CoA</name>
        <dbReference type="ChEBI" id="CHEBI:57287"/>
    </ligand>
</feature>
<evidence type="ECO:0000256" key="8">
    <source>
        <dbReference type="ARBA" id="ARBA00029894"/>
    </source>
</evidence>
<evidence type="ECO:0000256" key="1">
    <source>
        <dbReference type="ARBA" id="ARBA00003937"/>
    </source>
</evidence>
<comment type="cofactor">
    <cofactor evidence="13">
        <name>Mg(2+)</name>
        <dbReference type="ChEBI" id="CHEBI:18420"/>
    </cofactor>
</comment>
<evidence type="ECO:0000256" key="10">
    <source>
        <dbReference type="ARBA" id="ARBA00049176"/>
    </source>
</evidence>
<dbReference type="GO" id="GO:0009239">
    <property type="term" value="P:enterobactin biosynthetic process"/>
    <property type="evidence" value="ECO:0007669"/>
    <property type="project" value="UniProtKB-UniPathway"/>
</dbReference>
<evidence type="ECO:0000256" key="12">
    <source>
        <dbReference type="PIRSR" id="PIRSR603542-1"/>
    </source>
</evidence>
<dbReference type="AlphaFoldDB" id="A0A1M5TV27"/>
<protein>
    <recommendedName>
        <fullName evidence="5">Enterobactin synthase component D</fullName>
    </recommendedName>
    <alternativeName>
        <fullName evidence="8">4'-phosphopantetheinyl transferase EntD</fullName>
    </alternativeName>
    <alternativeName>
        <fullName evidence="9">Enterochelin synthase D</fullName>
    </alternativeName>
</protein>
<comment type="catalytic activity">
    <reaction evidence="11">
        <text>apo-[peptidyl-carrier protein] + CoA = holo-[peptidyl-carrier protein] + adenosine 3',5'-bisphosphate + H(+)</text>
        <dbReference type="Rhea" id="RHEA:46228"/>
        <dbReference type="Rhea" id="RHEA-COMP:11479"/>
        <dbReference type="Rhea" id="RHEA-COMP:11480"/>
        <dbReference type="ChEBI" id="CHEBI:15378"/>
        <dbReference type="ChEBI" id="CHEBI:29999"/>
        <dbReference type="ChEBI" id="CHEBI:57287"/>
        <dbReference type="ChEBI" id="CHEBI:58343"/>
        <dbReference type="ChEBI" id="CHEBI:64479"/>
    </reaction>
</comment>
<comment type="function">
    <text evidence="1">Involved in the biosynthesis of the siderophore enterobactin (enterochelin), which is a macrocyclic trimeric lactone of N-(2,3-dihydroxybenzoyl)-serine. The serine trilactone serves as a scaffolding for the three catechol functionalities that provide hexadentate coordination for the tightly ligated iron(2+) atoms. Plays an essential role in the assembly of the enterobactin by catalyzing the transfer of the 4'-phosphopantetheine (Ppant) moiety from coenzyme A to the apo-domains of both EntB (ArCP domain) and EntF (PCP domain) to yield their holo-forms which make them competent for the activation of 2,3-dihydroxybenzoate (DHB) and L-serine, respectively.</text>
</comment>
<feature type="binding site" evidence="12">
    <location>
        <position position="162"/>
    </location>
    <ligand>
        <name>CoA</name>
        <dbReference type="ChEBI" id="CHEBI:57287"/>
    </ligand>
</feature>
<feature type="binding site" evidence="12">
    <location>
        <begin position="96"/>
        <end position="97"/>
    </location>
    <ligand>
        <name>CoA</name>
        <dbReference type="ChEBI" id="CHEBI:57287"/>
    </ligand>
</feature>
<dbReference type="Pfam" id="PF17837">
    <property type="entry name" value="4PPT_N"/>
    <property type="match status" value="1"/>
</dbReference>
<dbReference type="Gene3D" id="3.90.470.20">
    <property type="entry name" value="4'-phosphopantetheinyl transferase domain"/>
    <property type="match status" value="1"/>
</dbReference>
<dbReference type="GO" id="GO:0008897">
    <property type="term" value="F:holo-[acyl-carrier-protein] synthase activity"/>
    <property type="evidence" value="ECO:0007669"/>
    <property type="project" value="InterPro"/>
</dbReference>
<dbReference type="GO" id="GO:0005886">
    <property type="term" value="C:plasma membrane"/>
    <property type="evidence" value="ECO:0007669"/>
    <property type="project" value="TreeGrafter"/>
</dbReference>
<evidence type="ECO:0000313" key="16">
    <source>
        <dbReference type="EMBL" id="SHH54538.1"/>
    </source>
</evidence>
<evidence type="ECO:0000256" key="6">
    <source>
        <dbReference type="ARBA" id="ARBA00022679"/>
    </source>
</evidence>
<proteinExistence type="inferred from homology"/>
<feature type="binding site" evidence="12">
    <location>
        <position position="166"/>
    </location>
    <ligand>
        <name>CoA</name>
        <dbReference type="ChEBI" id="CHEBI:57287"/>
    </ligand>
</feature>
<comment type="similarity">
    <text evidence="3">Belongs to the P-Pant transferase superfamily. EntD family.</text>
</comment>
<evidence type="ECO:0000259" key="14">
    <source>
        <dbReference type="Pfam" id="PF01648"/>
    </source>
</evidence>
<keyword evidence="6 16" id="KW-0808">Transferase</keyword>
<name>A0A1M5TV27_9RHOB</name>